<evidence type="ECO:0000313" key="3">
    <source>
        <dbReference type="Proteomes" id="UP000273054"/>
    </source>
</evidence>
<feature type="coiled-coil region" evidence="1">
    <location>
        <begin position="237"/>
        <end position="294"/>
    </location>
</feature>
<reference evidence="2" key="1">
    <citation type="submission" date="2018-03" db="EMBL/GenBank/DDBJ databases">
        <authorList>
            <consortium name="Urmite Genomes"/>
        </authorList>
    </citation>
    <scope>NUCLEOTIDE SEQUENCE [LARGE SCALE GENOMIC DNA]</scope>
    <source>
        <strain evidence="2">IHUMI-27.7</strain>
    </source>
</reference>
<keyword evidence="1" id="KW-0175">Coiled coil</keyword>
<organism evidence="2">
    <name type="scientific">Brazilian cedratvirus IHUMI</name>
    <dbReference type="NCBI Taxonomy" id="2126980"/>
    <lineage>
        <taxon>Viruses</taxon>
        <taxon>Pithoviruses</taxon>
        <taxon>Orthocedratvirinae</taxon>
        <taxon>Alphacedratvirus</taxon>
        <taxon>Alphacedratvirus brasiliense</taxon>
    </lineage>
</organism>
<evidence type="ECO:0000256" key="1">
    <source>
        <dbReference type="SAM" id="Coils"/>
    </source>
</evidence>
<accession>A0A2R8FDF0</accession>
<keyword evidence="3" id="KW-1185">Reference proteome</keyword>
<proteinExistence type="predicted"/>
<dbReference type="EMBL" id="LT994651">
    <property type="protein sequence ID" value="SPN79022.1"/>
    <property type="molecule type" value="Genomic_DNA"/>
</dbReference>
<name>A0A2R8FDF0_9VIRU</name>
<dbReference type="Proteomes" id="UP000273054">
    <property type="component" value="Segment"/>
</dbReference>
<gene>
    <name evidence="2" type="ORF">BRZCDTV_116</name>
</gene>
<evidence type="ECO:0000313" key="2">
    <source>
        <dbReference type="EMBL" id="SPN79022.1"/>
    </source>
</evidence>
<protein>
    <submittedName>
        <fullName evidence="2">Uncharacterized protein</fullName>
    </submittedName>
</protein>
<sequence length="295" mass="35156">MNPRLGYIIMHALLFTLNENIVDIHSCNEYTHPKLKLKPLVPYFFGTTYSSLEVSNGELVLASYEVIFTPAHLPDKPESSLWKEDIRKFFGKEYENYDDLIRNKYDYYPCFVGDNLPRDMEIENCHGDRCRKEMHVYDTGVWCESCHGEFDDNIDFNLNFFINDKVYFREFPPQCIISIEKKTKPVPDSFALQEHLDKLKQRSALGKKIKKRLATWDEDTKQLLQKREEERQSLLSYKDYEQILQEVNQVLERKEREKQAREKAEKIKILEEEALKKKEELDRQLEELALLKEQI</sequence>